<dbReference type="SMART" id="SM00855">
    <property type="entry name" value="PGAM"/>
    <property type="match status" value="1"/>
</dbReference>
<dbReference type="NCBIfam" id="NF002217">
    <property type="entry name" value="PRK01112.1"/>
    <property type="match status" value="1"/>
</dbReference>
<dbReference type="GO" id="GO:0006094">
    <property type="term" value="P:gluconeogenesis"/>
    <property type="evidence" value="ECO:0007669"/>
    <property type="project" value="UniProtKB-UniRule"/>
</dbReference>
<feature type="binding site" evidence="5 7">
    <location>
        <begin position="60"/>
        <end position="67"/>
    </location>
    <ligand>
        <name>substrate</name>
    </ligand>
</feature>
<feature type="binding site" evidence="5 7">
    <location>
        <position position="110"/>
    </location>
    <ligand>
        <name>substrate</name>
    </ligand>
</feature>
<feature type="binding site" evidence="5 7">
    <location>
        <begin position="191"/>
        <end position="192"/>
    </location>
    <ligand>
        <name>substrate</name>
    </ligand>
</feature>
<dbReference type="GO" id="GO:0004619">
    <property type="term" value="F:phosphoglycerate mutase activity"/>
    <property type="evidence" value="ECO:0007669"/>
    <property type="project" value="UniProtKB-UniRule"/>
</dbReference>
<comment type="function">
    <text evidence="5">Catalyzes the interconversion of 2-phosphoglycerate and 3-phosphoglycerate.</text>
</comment>
<accession>A0A0C1ERC5</accession>
<evidence type="ECO:0000256" key="8">
    <source>
        <dbReference type="PIRSR" id="PIRSR613078-3"/>
    </source>
</evidence>
<evidence type="ECO:0000256" key="2">
    <source>
        <dbReference type="ARBA" id="ARBA00022432"/>
    </source>
</evidence>
<comment type="catalytic activity">
    <reaction evidence="5">
        <text>(2R)-2-phosphoglycerate = (2R)-3-phosphoglycerate</text>
        <dbReference type="Rhea" id="RHEA:15901"/>
        <dbReference type="ChEBI" id="CHEBI:58272"/>
        <dbReference type="ChEBI" id="CHEBI:58289"/>
        <dbReference type="EC" id="5.4.2.11"/>
    </reaction>
</comment>
<dbReference type="PANTHER" id="PTHR11931">
    <property type="entry name" value="PHOSPHOGLYCERATE MUTASE"/>
    <property type="match status" value="1"/>
</dbReference>
<dbReference type="EC" id="5.4.2.11" evidence="5"/>
<comment type="similarity">
    <text evidence="1 5">Belongs to the phosphoglycerate mutase family. BPG-dependent PGAM subfamily.</text>
</comment>
<evidence type="ECO:0000313" key="10">
    <source>
        <dbReference type="Proteomes" id="UP000031307"/>
    </source>
</evidence>
<keyword evidence="4 5" id="KW-0413">Isomerase</keyword>
<dbReference type="CDD" id="cd07067">
    <property type="entry name" value="HP_PGM_like"/>
    <property type="match status" value="1"/>
</dbReference>
<dbReference type="InterPro" id="IPR005952">
    <property type="entry name" value="Phosphogly_mut1"/>
</dbReference>
<sequence length="277" mass="31446">MEIVGFSSNSNPWLNLAGTLHMSFDICRSRARLPLARLVFSRYPKKIKEEKAMNKLILMRHGQSEWNRLNLFTGWVDIPLSPLGIEEALVGGDRIKDIPIDIIYTTSLMRAQMTAMLAMSRHTSGKTPVILHPGQGKLQEWGKIYSKTAEESCIPVICAWELNERMYGELQGLNKAETAEKFGADQVKIWRRSFDVPPPNGESLEMTAARSIPYFEENILPQLQEGKNVFVSAHGNSLRSIIMYLDQLSREEVLNLELATGEPIFYMFQDGKVIRES</sequence>
<evidence type="ECO:0000313" key="9">
    <source>
        <dbReference type="EMBL" id="KIA78639.1"/>
    </source>
</evidence>
<feature type="active site" description="Tele-phosphohistidine intermediate" evidence="5 6">
    <location>
        <position position="61"/>
    </location>
</feature>
<evidence type="ECO:0000256" key="5">
    <source>
        <dbReference type="HAMAP-Rule" id="MF_01039"/>
    </source>
</evidence>
<protein>
    <recommendedName>
        <fullName evidence="5">2,3-bisphosphoglycerate-dependent phosphoglycerate mutase</fullName>
        <shortName evidence="5">BPG-dependent PGAM</shortName>
        <shortName evidence="5">PGAM</shortName>
        <shortName evidence="5">Phosphoglyceromutase</shortName>
        <shortName evidence="5">dPGM</shortName>
        <ecNumber evidence="5">5.4.2.11</ecNumber>
    </recommendedName>
</protein>
<feature type="binding site" evidence="5 7">
    <location>
        <begin position="164"/>
        <end position="167"/>
    </location>
    <ligand>
        <name>substrate</name>
    </ligand>
</feature>
<keyword evidence="2 5" id="KW-0312">Gluconeogenesis</keyword>
<feature type="active site" description="Proton donor/acceptor" evidence="5 6">
    <location>
        <position position="164"/>
    </location>
</feature>
<dbReference type="GO" id="GO:0006096">
    <property type="term" value="P:glycolytic process"/>
    <property type="evidence" value="ECO:0007669"/>
    <property type="project" value="UniProtKB-UniRule"/>
</dbReference>
<proteinExistence type="inferred from homology"/>
<feature type="binding site" evidence="5 7">
    <location>
        <begin position="235"/>
        <end position="236"/>
    </location>
    <ligand>
        <name>substrate</name>
    </ligand>
</feature>
<name>A0A0C1ERC5_9BACT</name>
<feature type="binding site" evidence="5 7">
    <location>
        <position position="175"/>
    </location>
    <ligand>
        <name>substrate</name>
    </ligand>
</feature>
<dbReference type="InterPro" id="IPR029033">
    <property type="entry name" value="His_PPase_superfam"/>
</dbReference>
<gene>
    <name evidence="5 9" type="primary">gpmA</name>
    <name evidence="9" type="ORF">DB43_DQ00210</name>
</gene>
<dbReference type="InterPro" id="IPR013078">
    <property type="entry name" value="His_Pase_superF_clade-1"/>
</dbReference>
<evidence type="ECO:0000256" key="7">
    <source>
        <dbReference type="PIRSR" id="PIRSR613078-2"/>
    </source>
</evidence>
<evidence type="ECO:0000256" key="3">
    <source>
        <dbReference type="ARBA" id="ARBA00023152"/>
    </source>
</evidence>
<dbReference type="Gene3D" id="3.40.50.1240">
    <property type="entry name" value="Phosphoglycerate mutase-like"/>
    <property type="match status" value="1"/>
</dbReference>
<dbReference type="SUPFAM" id="SSF53254">
    <property type="entry name" value="Phosphoglycerate mutase-like"/>
    <property type="match status" value="1"/>
</dbReference>
<feature type="site" description="Transition state stabilizer" evidence="5 8">
    <location>
        <position position="234"/>
    </location>
</feature>
<dbReference type="EMBL" id="JSAM01000011">
    <property type="protein sequence ID" value="KIA78639.1"/>
    <property type="molecule type" value="Genomic_DNA"/>
</dbReference>
<comment type="pathway">
    <text evidence="5">Carbohydrate degradation; glycolysis; pyruvate from D-glyceraldehyde 3-phosphate: step 3/5.</text>
</comment>
<comment type="caution">
    <text evidence="9">The sequence shown here is derived from an EMBL/GenBank/DDBJ whole genome shotgun (WGS) entry which is preliminary data.</text>
</comment>
<dbReference type="InterPro" id="IPR001345">
    <property type="entry name" value="PG/BPGM_mutase_AS"/>
</dbReference>
<dbReference type="AlphaFoldDB" id="A0A0C1ERC5"/>
<organism evidence="9 10">
    <name type="scientific">Parachlamydia acanthamoebae</name>
    <dbReference type="NCBI Taxonomy" id="83552"/>
    <lineage>
        <taxon>Bacteria</taxon>
        <taxon>Pseudomonadati</taxon>
        <taxon>Chlamydiota</taxon>
        <taxon>Chlamydiia</taxon>
        <taxon>Parachlamydiales</taxon>
        <taxon>Parachlamydiaceae</taxon>
        <taxon>Parachlamydia</taxon>
    </lineage>
</organism>
<dbReference type="PROSITE" id="PS00175">
    <property type="entry name" value="PG_MUTASE"/>
    <property type="match status" value="1"/>
</dbReference>
<evidence type="ECO:0000256" key="6">
    <source>
        <dbReference type="PIRSR" id="PIRSR613078-1"/>
    </source>
</evidence>
<reference evidence="9 10" key="1">
    <citation type="journal article" date="2014" name="Mol. Biol. Evol.">
        <title>Massive expansion of Ubiquitination-related gene families within the Chlamydiae.</title>
        <authorList>
            <person name="Domman D."/>
            <person name="Collingro A."/>
            <person name="Lagkouvardos I."/>
            <person name="Gehre L."/>
            <person name="Weinmaier T."/>
            <person name="Rattei T."/>
            <person name="Subtil A."/>
            <person name="Horn M."/>
        </authorList>
    </citation>
    <scope>NUCLEOTIDE SEQUENCE [LARGE SCALE GENOMIC DNA]</scope>
    <source>
        <strain evidence="9 10">OEW1</strain>
    </source>
</reference>
<evidence type="ECO:0000256" key="4">
    <source>
        <dbReference type="ARBA" id="ARBA00023235"/>
    </source>
</evidence>
<feature type="binding site" evidence="5 7">
    <location>
        <begin position="73"/>
        <end position="74"/>
    </location>
    <ligand>
        <name>substrate</name>
    </ligand>
</feature>
<dbReference type="Proteomes" id="UP000031307">
    <property type="component" value="Unassembled WGS sequence"/>
</dbReference>
<evidence type="ECO:0000256" key="1">
    <source>
        <dbReference type="ARBA" id="ARBA00006717"/>
    </source>
</evidence>
<dbReference type="HAMAP" id="MF_01039">
    <property type="entry name" value="PGAM_GpmA"/>
    <property type="match status" value="1"/>
</dbReference>
<dbReference type="UniPathway" id="UPA00109">
    <property type="reaction ID" value="UER00186"/>
</dbReference>
<keyword evidence="3 5" id="KW-0324">Glycolysis</keyword>
<dbReference type="Pfam" id="PF00300">
    <property type="entry name" value="His_Phos_1"/>
    <property type="match status" value="2"/>
</dbReference>
<dbReference type="PATRIC" id="fig|83552.4.peg.165"/>